<name>A0A4R2J453_9ACTN</name>
<feature type="domain" description="Heparin-sulfate lyase N-terminal" evidence="6">
    <location>
        <begin position="136"/>
        <end position="303"/>
    </location>
</feature>
<evidence type="ECO:0000256" key="1">
    <source>
        <dbReference type="ARBA" id="ARBA00004418"/>
    </source>
</evidence>
<dbReference type="GO" id="GO:0042597">
    <property type="term" value="C:periplasmic space"/>
    <property type="evidence" value="ECO:0007669"/>
    <property type="project" value="UniProtKB-SubCell"/>
</dbReference>
<keyword evidence="2" id="KW-0732">Signal</keyword>
<dbReference type="Pfam" id="PF07940">
    <property type="entry name" value="Hepar_II_III_C"/>
    <property type="match status" value="1"/>
</dbReference>
<dbReference type="Gene3D" id="1.50.10.100">
    <property type="entry name" value="Chondroitin AC/alginate lyase"/>
    <property type="match status" value="1"/>
</dbReference>
<comment type="subcellular location">
    <subcellularLocation>
        <location evidence="1">Periplasm</location>
    </subcellularLocation>
</comment>
<feature type="domain" description="Heparinase II/III-like C-terminal" evidence="5">
    <location>
        <begin position="408"/>
        <end position="636"/>
    </location>
</feature>
<keyword evidence="8" id="KW-1185">Reference proteome</keyword>
<evidence type="ECO:0000259" key="5">
    <source>
        <dbReference type="Pfam" id="PF07940"/>
    </source>
</evidence>
<dbReference type="PANTHER" id="PTHR39210:SF1">
    <property type="entry name" value="HEPARIN-SULFATE LYASE"/>
    <property type="match status" value="1"/>
</dbReference>
<evidence type="ECO:0000313" key="8">
    <source>
        <dbReference type="Proteomes" id="UP000295573"/>
    </source>
</evidence>
<comment type="caution">
    <text evidence="7">The sequence shown here is derived from an EMBL/GenBank/DDBJ whole genome shotgun (WGS) entry which is preliminary data.</text>
</comment>
<reference evidence="7 8" key="1">
    <citation type="journal article" date="2015" name="Stand. Genomic Sci.">
        <title>Genomic Encyclopedia of Bacterial and Archaeal Type Strains, Phase III: the genomes of soil and plant-associated and newly described type strains.</title>
        <authorList>
            <person name="Whitman W.B."/>
            <person name="Woyke T."/>
            <person name="Klenk H.P."/>
            <person name="Zhou Y."/>
            <person name="Lilburn T.G."/>
            <person name="Beck B.J."/>
            <person name="De Vos P."/>
            <person name="Vandamme P."/>
            <person name="Eisen J.A."/>
            <person name="Garrity G."/>
            <person name="Hugenholtz P."/>
            <person name="Kyrpides N.C."/>
        </authorList>
    </citation>
    <scope>NUCLEOTIDE SEQUENCE [LARGE SCALE GENOMIC DNA]</scope>
    <source>
        <strain evidence="7 8">VKM Ac-2541</strain>
    </source>
</reference>
<dbReference type="Pfam" id="PF16889">
    <property type="entry name" value="Hepar_II_III_N"/>
    <property type="match status" value="1"/>
</dbReference>
<evidence type="ECO:0000259" key="6">
    <source>
        <dbReference type="Pfam" id="PF16889"/>
    </source>
</evidence>
<sequence>MSRQPLGWYVRRLRRMSPTELVLRTGDHVRRTAWAYQQVKPGEDGPAPSTRRGELTFSTILPPHTADAVPEEARKAVITTADAILAGKLEVLGVERTDLRSPDWFRDPVTGRRSDPAQYTFRLNHRNEELVGNIKQVWELSRHHHLTQLAAAWYVTHDDAYADRVADHLNDWWRSNPFLSGVHWASGIEIGIRLISWTWIRRLLNDWPEIIELFEHNELALRQIYWHQRYLAAFRSHGSSANNHVIAEAAGQLVGACAFPWFSQSSRWRADAAALLEKELDANTFPSGVNRELATDYHRFVSELGLYAAVEADNAGHPLSEQTWSLLTRTVDHAAAIVDETLRPPRQGDDDEGMVLVLDPPNVHSWAGFLSLGAAVVGPASWWPPTPPTTTAVLAGSLINGTQPERPAERPSHFADAGITVLRSHDSGPEIWCRADAGPHGFLSIAAHAHCDALSLEVRVGGVDILADPGTYCYHGEEEWRNYFRSTIGHNTLEVAGAEQSVWGGPFLWLRGATGHVRRYAVDGDTQTWEAEHDGYQTGDAPVTHRRTAVLDHGVLRVEDQLDATAAVRLAWHLGPDVAVDLDGTTGRLKWPNGTAIVELPTGLTWTTHRGGDGPLLGWYSPRFGHKVPITTLVGIGTLEPGSPAVSTFRFRS</sequence>
<dbReference type="EMBL" id="SLWR01000001">
    <property type="protein sequence ID" value="TCO52082.1"/>
    <property type="molecule type" value="Genomic_DNA"/>
</dbReference>
<evidence type="ECO:0000313" key="7">
    <source>
        <dbReference type="EMBL" id="TCO52082.1"/>
    </source>
</evidence>
<evidence type="ECO:0000256" key="3">
    <source>
        <dbReference type="ARBA" id="ARBA00022764"/>
    </source>
</evidence>
<gene>
    <name evidence="7" type="ORF">EV646_1011079</name>
</gene>
<dbReference type="RefSeq" id="WP_199236788.1">
    <property type="nucleotide sequence ID" value="NZ_SLWR01000001.1"/>
</dbReference>
<dbReference type="InterPro" id="IPR008929">
    <property type="entry name" value="Chondroitin_lyas"/>
</dbReference>
<dbReference type="InterPro" id="IPR031680">
    <property type="entry name" value="Hepar_II_III_N"/>
</dbReference>
<dbReference type="GO" id="GO:0016829">
    <property type="term" value="F:lyase activity"/>
    <property type="evidence" value="ECO:0007669"/>
    <property type="project" value="UniProtKB-KW"/>
</dbReference>
<dbReference type="Gene3D" id="2.70.98.70">
    <property type="match status" value="1"/>
</dbReference>
<organism evidence="7 8">
    <name type="scientific">Kribbella antiqua</name>
    <dbReference type="NCBI Taxonomy" id="2512217"/>
    <lineage>
        <taxon>Bacteria</taxon>
        <taxon>Bacillati</taxon>
        <taxon>Actinomycetota</taxon>
        <taxon>Actinomycetes</taxon>
        <taxon>Propionibacteriales</taxon>
        <taxon>Kribbellaceae</taxon>
        <taxon>Kribbella</taxon>
    </lineage>
</organism>
<protein>
    <submittedName>
        <fullName evidence="7">Heparinase II/III-like protein</fullName>
    </submittedName>
</protein>
<dbReference type="PANTHER" id="PTHR39210">
    <property type="entry name" value="HEPARIN-SULFATE LYASE"/>
    <property type="match status" value="1"/>
</dbReference>
<evidence type="ECO:0000256" key="4">
    <source>
        <dbReference type="ARBA" id="ARBA00023239"/>
    </source>
</evidence>
<dbReference type="Proteomes" id="UP000295573">
    <property type="component" value="Unassembled WGS sequence"/>
</dbReference>
<keyword evidence="4" id="KW-0456">Lyase</keyword>
<dbReference type="AlphaFoldDB" id="A0A4R2J453"/>
<evidence type="ECO:0000256" key="2">
    <source>
        <dbReference type="ARBA" id="ARBA00022729"/>
    </source>
</evidence>
<dbReference type="InterPro" id="IPR012480">
    <property type="entry name" value="Hepar_II_III_C"/>
</dbReference>
<keyword evidence="3" id="KW-0574">Periplasm</keyword>
<dbReference type="SUPFAM" id="SSF48230">
    <property type="entry name" value="Chondroitin AC/alginate lyase"/>
    <property type="match status" value="1"/>
</dbReference>
<accession>A0A4R2J453</accession>
<proteinExistence type="predicted"/>